<dbReference type="FunFam" id="1.10.472.80:FF:000038">
    <property type="entry name" value="TBC1 domain family member 5"/>
    <property type="match status" value="1"/>
</dbReference>
<dbReference type="OMA" id="ELAQWIC"/>
<dbReference type="SUPFAM" id="SSF47923">
    <property type="entry name" value="Ypt/Rab-GAP domain of gyp1p"/>
    <property type="match status" value="2"/>
</dbReference>
<dbReference type="PROSITE" id="PS50086">
    <property type="entry name" value="TBC_RABGAP"/>
    <property type="match status" value="1"/>
</dbReference>
<name>G4T6H6_SERID</name>
<dbReference type="Gene3D" id="1.10.8.270">
    <property type="entry name" value="putative rabgap domain of human tbc1 domain family member 14 like domains"/>
    <property type="match status" value="1"/>
</dbReference>
<feature type="compositionally biased region" description="Polar residues" evidence="2">
    <location>
        <begin position="510"/>
        <end position="525"/>
    </location>
</feature>
<feature type="compositionally biased region" description="Low complexity" evidence="2">
    <location>
        <begin position="669"/>
        <end position="711"/>
    </location>
</feature>
<protein>
    <submittedName>
        <fullName evidence="4">Related to molybdenum cofactor biosynthetic protein</fullName>
    </submittedName>
</protein>
<feature type="compositionally biased region" description="Polar residues" evidence="2">
    <location>
        <begin position="752"/>
        <end position="765"/>
    </location>
</feature>
<feature type="compositionally biased region" description="Polar residues" evidence="2">
    <location>
        <begin position="712"/>
        <end position="724"/>
    </location>
</feature>
<dbReference type="InterPro" id="IPR000195">
    <property type="entry name" value="Rab-GAP-TBC_dom"/>
</dbReference>
<feature type="region of interest" description="Disordered" evidence="2">
    <location>
        <begin position="424"/>
        <end position="465"/>
    </location>
</feature>
<feature type="domain" description="Rab-GAP TBC" evidence="3">
    <location>
        <begin position="141"/>
        <end position="345"/>
    </location>
</feature>
<proteinExistence type="predicted"/>
<dbReference type="Proteomes" id="UP000007148">
    <property type="component" value="Unassembled WGS sequence"/>
</dbReference>
<dbReference type="PANTHER" id="PTHR22957:SF337">
    <property type="entry name" value="TBC1 DOMAIN FAMILY MEMBER 5"/>
    <property type="match status" value="1"/>
</dbReference>
<keyword evidence="5" id="KW-1185">Reference proteome</keyword>
<dbReference type="HOGENOM" id="CLU_017119_0_0_1"/>
<reference evidence="4 5" key="1">
    <citation type="journal article" date="2011" name="PLoS Pathog.">
        <title>Endophytic Life Strategies Decoded by Genome and Transcriptome Analyses of the Mutualistic Root Symbiont Piriformospora indica.</title>
        <authorList>
            <person name="Zuccaro A."/>
            <person name="Lahrmann U."/>
            <person name="Guldener U."/>
            <person name="Langen G."/>
            <person name="Pfiffi S."/>
            <person name="Biedenkopf D."/>
            <person name="Wong P."/>
            <person name="Samans B."/>
            <person name="Grimm C."/>
            <person name="Basiewicz M."/>
            <person name="Murat C."/>
            <person name="Martin F."/>
            <person name="Kogel K.H."/>
        </authorList>
    </citation>
    <scope>NUCLEOTIDE SEQUENCE [LARGE SCALE GENOMIC DNA]</scope>
    <source>
        <strain evidence="4 5">DSM 11827</strain>
    </source>
</reference>
<dbReference type="EMBL" id="CAFZ01000007">
    <property type="protein sequence ID" value="CCA66895.1"/>
    <property type="molecule type" value="Genomic_DNA"/>
</dbReference>
<dbReference type="GO" id="GO:0005096">
    <property type="term" value="F:GTPase activator activity"/>
    <property type="evidence" value="ECO:0007669"/>
    <property type="project" value="UniProtKB-KW"/>
</dbReference>
<gene>
    <name evidence="4" type="ORF">PIIN_00734</name>
</gene>
<feature type="compositionally biased region" description="Polar residues" evidence="2">
    <location>
        <begin position="619"/>
        <end position="630"/>
    </location>
</feature>
<dbReference type="InterPro" id="IPR035969">
    <property type="entry name" value="Rab-GAP_TBC_sf"/>
</dbReference>
<dbReference type="STRING" id="1109443.G4T6H6"/>
<feature type="region of interest" description="Disordered" evidence="2">
    <location>
        <begin position="605"/>
        <end position="771"/>
    </location>
</feature>
<dbReference type="SMART" id="SM00164">
    <property type="entry name" value="TBC"/>
    <property type="match status" value="1"/>
</dbReference>
<sequence>MAANDNSGDNSGWDRPDERLIADAYRLLFGSLTRERLRENAANGALMPQKFEFGAYGLAGRSLAWKALLMPAPPLTTELSQHPVPPLAEIRRRRDLYVDVLRDLMQAPDGNYEEGFILPGHSRPPTPALKTGTFEKNNPLSLDEQNPWKQWFENVDLRKTIRQDVQRTFPDLSYFREPEVQSDLTNILFLHAAKHPEIGYRQGMHEILAAIFLAVDYDSLDRWTSSVDDRDILEMCDRTWVAADAWSLFGLVMNSMNIWFEWREPTGAPKETENGLNPYVAPIVTTSNRIQNQYLSNVDPTLWRKMSELGIEPQLFLIRWLRLLFSREFGFRETMILWDGLFALDPSLELAQWICVAMLVRIRNQLLPSDYSEQLTYLLRYPAAEGGALHVSLLLQQAVRLSQEPNTSTGASIVLQNRNLLGIPIEVPEPPARPTPRRRGDRPQQQQTSIRTPTEKRESPQPGFPELIARNIIDKSESLGINRAIFNTVSEIRRNWTEIPSAFSRSYTASSTDLPSLSYSQNNPSPDLETPVWEGRGRSDIEMELAALRNQQKTLAHAMTWAVNALLKDSDRLGSQNREALDCLSYARDVLMTGNVMKLDQDRLVSHAAPPPPPKEAQVGTQIPPSNEAPTPSVMLSKRDYQPPVGLTRTPHVIKPEVSPLHTTPYHRPSASSFASSTPSQERPRSTASSAPPTASPRYITSPTSPTPRSSGLQWQHSPPSMMSATHRKGGDAQHAAIATPSTPSYGYPPKSLSSAGRSNTTSTDPLGALQ</sequence>
<dbReference type="Gene3D" id="1.10.472.80">
    <property type="entry name" value="Ypt/Rab-GAP domain of gyp1p, domain 3"/>
    <property type="match status" value="1"/>
</dbReference>
<dbReference type="AlphaFoldDB" id="G4T6H6"/>
<evidence type="ECO:0000256" key="1">
    <source>
        <dbReference type="ARBA" id="ARBA00022468"/>
    </source>
</evidence>
<evidence type="ECO:0000313" key="4">
    <source>
        <dbReference type="EMBL" id="CCA66895.1"/>
    </source>
</evidence>
<dbReference type="FunFam" id="1.10.8.270:FF:000031">
    <property type="entry name" value="TBC1 domain family member 5"/>
    <property type="match status" value="1"/>
</dbReference>
<feature type="region of interest" description="Disordered" evidence="2">
    <location>
        <begin position="510"/>
        <end position="531"/>
    </location>
</feature>
<evidence type="ECO:0000256" key="2">
    <source>
        <dbReference type="SAM" id="MobiDB-lite"/>
    </source>
</evidence>
<evidence type="ECO:0000259" key="3">
    <source>
        <dbReference type="PROSITE" id="PS50086"/>
    </source>
</evidence>
<dbReference type="eggNOG" id="KOG1091">
    <property type="taxonomic scope" value="Eukaryota"/>
</dbReference>
<comment type="caution">
    <text evidence="4">The sequence shown here is derived from an EMBL/GenBank/DDBJ whole genome shotgun (WGS) entry which is preliminary data.</text>
</comment>
<organism evidence="4 5">
    <name type="scientific">Serendipita indica (strain DSM 11827)</name>
    <name type="common">Root endophyte fungus</name>
    <name type="synonym">Piriformospora indica</name>
    <dbReference type="NCBI Taxonomy" id="1109443"/>
    <lineage>
        <taxon>Eukaryota</taxon>
        <taxon>Fungi</taxon>
        <taxon>Dikarya</taxon>
        <taxon>Basidiomycota</taxon>
        <taxon>Agaricomycotina</taxon>
        <taxon>Agaricomycetes</taxon>
        <taxon>Sebacinales</taxon>
        <taxon>Serendipitaceae</taxon>
        <taxon>Serendipita</taxon>
    </lineage>
</organism>
<dbReference type="InParanoid" id="G4T6H6"/>
<dbReference type="Pfam" id="PF00566">
    <property type="entry name" value="RabGAP-TBC"/>
    <property type="match status" value="2"/>
</dbReference>
<keyword evidence="1" id="KW-0343">GTPase activation</keyword>
<dbReference type="PANTHER" id="PTHR22957">
    <property type="entry name" value="TBC1 DOMAIN FAMILY MEMBER GTPASE-ACTIVATING PROTEIN"/>
    <property type="match status" value="1"/>
</dbReference>
<dbReference type="OrthoDB" id="27140at2759"/>
<evidence type="ECO:0000313" key="5">
    <source>
        <dbReference type="Proteomes" id="UP000007148"/>
    </source>
</evidence>
<accession>G4T6H6</accession>